<comment type="caution">
    <text evidence="2">The sequence shown here is derived from an EMBL/GenBank/DDBJ whole genome shotgun (WGS) entry which is preliminary data.</text>
</comment>
<name>A0A9W6QHA9_9ACTN</name>
<reference evidence="2" key="1">
    <citation type="submission" date="2023-02" db="EMBL/GenBank/DDBJ databases">
        <title>Kitasatospora phosalacinea NBRC 14627.</title>
        <authorList>
            <person name="Ichikawa N."/>
            <person name="Sato H."/>
            <person name="Tonouchi N."/>
        </authorList>
    </citation>
    <scope>NUCLEOTIDE SEQUENCE</scope>
    <source>
        <strain evidence="2">NBRC 14627</strain>
    </source>
</reference>
<gene>
    <name evidence="2" type="ORF">Kpho02_72350</name>
</gene>
<dbReference type="EMBL" id="BSSA01000042">
    <property type="protein sequence ID" value="GLW74938.1"/>
    <property type="molecule type" value="Genomic_DNA"/>
</dbReference>
<evidence type="ECO:0000313" key="2">
    <source>
        <dbReference type="EMBL" id="GLW74938.1"/>
    </source>
</evidence>
<proteinExistence type="predicted"/>
<feature type="compositionally biased region" description="Basic residues" evidence="1">
    <location>
        <begin position="155"/>
        <end position="173"/>
    </location>
</feature>
<evidence type="ECO:0000256" key="1">
    <source>
        <dbReference type="SAM" id="MobiDB-lite"/>
    </source>
</evidence>
<organism evidence="2 3">
    <name type="scientific">Kitasatospora phosalacinea</name>
    <dbReference type="NCBI Taxonomy" id="2065"/>
    <lineage>
        <taxon>Bacteria</taxon>
        <taxon>Bacillati</taxon>
        <taxon>Actinomycetota</taxon>
        <taxon>Actinomycetes</taxon>
        <taxon>Kitasatosporales</taxon>
        <taxon>Streptomycetaceae</taxon>
        <taxon>Kitasatospora</taxon>
    </lineage>
</organism>
<feature type="region of interest" description="Disordered" evidence="1">
    <location>
        <begin position="114"/>
        <end position="222"/>
    </location>
</feature>
<evidence type="ECO:0000313" key="3">
    <source>
        <dbReference type="Proteomes" id="UP001165041"/>
    </source>
</evidence>
<sequence>MGEQRVTVHRVRAGRSEYRVVRAAPGPGRLALRDEYHWLTLYADRAGLSRLLAMWSLAARSPRTLLHLPLRGQPMPAGPSTTPMYESGHLALDLVLAHHSLQFRPAAWKDVRSRLGTGRPRTTGTPADDFLAEPRSAGRLHHPTSATACASRPPRPWRRRPPPRVRRAPRRTRPGALPARPVLPGVGVLNPRARSPRSTGPPGSTRPPGGADRRPVRASCGA</sequence>
<feature type="compositionally biased region" description="Low complexity" evidence="1">
    <location>
        <begin position="116"/>
        <end position="126"/>
    </location>
</feature>
<feature type="compositionally biased region" description="Low complexity" evidence="1">
    <location>
        <begin position="191"/>
        <end position="210"/>
    </location>
</feature>
<dbReference type="AlphaFoldDB" id="A0A9W6QHA9"/>
<dbReference type="RefSeq" id="WP_285740498.1">
    <property type="nucleotide sequence ID" value="NZ_BSSA01000042.1"/>
</dbReference>
<protein>
    <submittedName>
        <fullName evidence="2">Uncharacterized protein</fullName>
    </submittedName>
</protein>
<dbReference type="Proteomes" id="UP001165041">
    <property type="component" value="Unassembled WGS sequence"/>
</dbReference>
<accession>A0A9W6QHA9</accession>